<evidence type="ECO:0000313" key="2">
    <source>
        <dbReference type="Proteomes" id="UP001632038"/>
    </source>
</evidence>
<dbReference type="Proteomes" id="UP001632038">
    <property type="component" value="Unassembled WGS sequence"/>
</dbReference>
<proteinExistence type="predicted"/>
<sequence>MHRVTVRWHALDHLPGFLQHRVDQLSKLIGLYGPVSKLFLEDLAGFLTARELITGHDDEGFDWGLISPFQEMWHYRIIGYDPFGQTGFARDFETDDVESRIGRG</sequence>
<comment type="caution">
    <text evidence="1">The sequence shown here is derived from an EMBL/GenBank/DDBJ whole genome shotgun (WGS) entry which is preliminary data.</text>
</comment>
<protein>
    <submittedName>
        <fullName evidence="1">Uncharacterized protein</fullName>
    </submittedName>
</protein>
<accession>A0ABD3D4R4</accession>
<keyword evidence="2" id="KW-1185">Reference proteome</keyword>
<organism evidence="1 2">
    <name type="scientific">Castilleja foliolosa</name>
    <dbReference type="NCBI Taxonomy" id="1961234"/>
    <lineage>
        <taxon>Eukaryota</taxon>
        <taxon>Viridiplantae</taxon>
        <taxon>Streptophyta</taxon>
        <taxon>Embryophyta</taxon>
        <taxon>Tracheophyta</taxon>
        <taxon>Spermatophyta</taxon>
        <taxon>Magnoliopsida</taxon>
        <taxon>eudicotyledons</taxon>
        <taxon>Gunneridae</taxon>
        <taxon>Pentapetalae</taxon>
        <taxon>asterids</taxon>
        <taxon>lamiids</taxon>
        <taxon>Lamiales</taxon>
        <taxon>Orobanchaceae</taxon>
        <taxon>Pedicularideae</taxon>
        <taxon>Castillejinae</taxon>
        <taxon>Castilleja</taxon>
    </lineage>
</organism>
<evidence type="ECO:0000313" key="1">
    <source>
        <dbReference type="EMBL" id="KAL3636274.1"/>
    </source>
</evidence>
<name>A0ABD3D4R4_9LAMI</name>
<gene>
    <name evidence="1" type="ORF">CASFOL_020821</name>
</gene>
<dbReference type="EMBL" id="JAVIJP010000027">
    <property type="protein sequence ID" value="KAL3636274.1"/>
    <property type="molecule type" value="Genomic_DNA"/>
</dbReference>
<reference evidence="2" key="1">
    <citation type="journal article" date="2024" name="IScience">
        <title>Strigolactones Initiate the Formation of Haustorium-like Structures in Castilleja.</title>
        <authorList>
            <person name="Buerger M."/>
            <person name="Peterson D."/>
            <person name="Chory J."/>
        </authorList>
    </citation>
    <scope>NUCLEOTIDE SEQUENCE [LARGE SCALE GENOMIC DNA]</scope>
</reference>
<dbReference type="AlphaFoldDB" id="A0ABD3D4R4"/>